<comment type="cofactor">
    <cofactor evidence="1">
        <name>pyridoxal 5'-phosphate</name>
        <dbReference type="ChEBI" id="CHEBI:597326"/>
    </cofactor>
</comment>
<dbReference type="Proteomes" id="UP000672602">
    <property type="component" value="Unassembled WGS sequence"/>
</dbReference>
<evidence type="ECO:0000256" key="1">
    <source>
        <dbReference type="ARBA" id="ARBA00001933"/>
    </source>
</evidence>
<dbReference type="NCBIfam" id="NF005682">
    <property type="entry name" value="PRK07480.1"/>
    <property type="match status" value="1"/>
</dbReference>
<evidence type="ECO:0000256" key="6">
    <source>
        <dbReference type="RuleBase" id="RU003560"/>
    </source>
</evidence>
<comment type="caution">
    <text evidence="8">The sequence shown here is derived from an EMBL/GenBank/DDBJ whole genome shotgun (WGS) entry which is preliminary data.</text>
</comment>
<dbReference type="InterPro" id="IPR005814">
    <property type="entry name" value="Aminotrans_3"/>
</dbReference>
<dbReference type="Gene3D" id="3.90.1150.10">
    <property type="entry name" value="Aspartate Aminotransferase, domain 1"/>
    <property type="match status" value="1"/>
</dbReference>
<dbReference type="InterPro" id="IPR015424">
    <property type="entry name" value="PyrdxlP-dep_Trfase"/>
</dbReference>
<dbReference type="InterPro" id="IPR015421">
    <property type="entry name" value="PyrdxlP-dep_Trfase_major"/>
</dbReference>
<name>A0A8J7S4X9_9PROT</name>
<dbReference type="GO" id="GO:0004015">
    <property type="term" value="F:adenosylmethionine-8-amino-7-oxononanoate transaminase activity"/>
    <property type="evidence" value="ECO:0007669"/>
    <property type="project" value="TreeGrafter"/>
</dbReference>
<dbReference type="PANTHER" id="PTHR42684:SF3">
    <property type="entry name" value="ADENOSYLMETHIONINE-8-AMINO-7-OXONONANOATE AMINOTRANSFERASE"/>
    <property type="match status" value="1"/>
</dbReference>
<dbReference type="GO" id="GO:0009102">
    <property type="term" value="P:biotin biosynthetic process"/>
    <property type="evidence" value="ECO:0007669"/>
    <property type="project" value="TreeGrafter"/>
</dbReference>
<dbReference type="RefSeq" id="WP_210681413.1">
    <property type="nucleotide sequence ID" value="NZ_JAGMWN010000003.1"/>
</dbReference>
<evidence type="ECO:0000256" key="7">
    <source>
        <dbReference type="SAM" id="MobiDB-lite"/>
    </source>
</evidence>
<dbReference type="CDD" id="cd00610">
    <property type="entry name" value="OAT_like"/>
    <property type="match status" value="1"/>
</dbReference>
<accession>A0A8J7S4X9</accession>
<dbReference type="PIRSF" id="PIRSF000521">
    <property type="entry name" value="Transaminase_4ab_Lys_Orn"/>
    <property type="match status" value="1"/>
</dbReference>
<keyword evidence="9" id="KW-1185">Reference proteome</keyword>
<proteinExistence type="inferred from homology"/>
<keyword evidence="4" id="KW-0808">Transferase</keyword>
<feature type="region of interest" description="Disordered" evidence="7">
    <location>
        <begin position="1"/>
        <end position="23"/>
    </location>
</feature>
<reference evidence="8" key="1">
    <citation type="submission" date="2021-04" db="EMBL/GenBank/DDBJ databases">
        <authorList>
            <person name="Zhang D.-C."/>
        </authorList>
    </citation>
    <scope>NUCLEOTIDE SEQUENCE</scope>
    <source>
        <strain evidence="8">CGMCC 1.15697</strain>
    </source>
</reference>
<evidence type="ECO:0000256" key="2">
    <source>
        <dbReference type="ARBA" id="ARBA00008954"/>
    </source>
</evidence>
<dbReference type="AlphaFoldDB" id="A0A8J7S4X9"/>
<dbReference type="GO" id="GO:0009448">
    <property type="term" value="P:gamma-aminobutyric acid metabolic process"/>
    <property type="evidence" value="ECO:0007669"/>
    <property type="project" value="TreeGrafter"/>
</dbReference>
<organism evidence="8 9">
    <name type="scientific">Marivibrio halodurans</name>
    <dbReference type="NCBI Taxonomy" id="2039722"/>
    <lineage>
        <taxon>Bacteria</taxon>
        <taxon>Pseudomonadati</taxon>
        <taxon>Pseudomonadota</taxon>
        <taxon>Alphaproteobacteria</taxon>
        <taxon>Rhodospirillales</taxon>
        <taxon>Rhodospirillaceae</taxon>
        <taxon>Marivibrio</taxon>
    </lineage>
</organism>
<evidence type="ECO:0000313" key="9">
    <source>
        <dbReference type="Proteomes" id="UP000672602"/>
    </source>
</evidence>
<protein>
    <submittedName>
        <fullName evidence="8">Aspartate aminotransferase family protein</fullName>
    </submittedName>
</protein>
<evidence type="ECO:0000256" key="5">
    <source>
        <dbReference type="ARBA" id="ARBA00022898"/>
    </source>
</evidence>
<comment type="similarity">
    <text evidence="2 6">Belongs to the class-III pyridoxal-phosphate-dependent aminotransferase family.</text>
</comment>
<evidence type="ECO:0000256" key="4">
    <source>
        <dbReference type="ARBA" id="ARBA00022679"/>
    </source>
</evidence>
<dbReference type="PANTHER" id="PTHR42684">
    <property type="entry name" value="ADENOSYLMETHIONINE-8-AMINO-7-OXONONANOATE AMINOTRANSFERASE"/>
    <property type="match status" value="1"/>
</dbReference>
<keyword evidence="5 6" id="KW-0663">Pyridoxal phosphate</keyword>
<dbReference type="EMBL" id="JAGMWN010000003">
    <property type="protein sequence ID" value="MBP5856824.1"/>
    <property type="molecule type" value="Genomic_DNA"/>
</dbReference>
<gene>
    <name evidence="8" type="ORF">KAJ83_07375</name>
</gene>
<evidence type="ECO:0000256" key="3">
    <source>
        <dbReference type="ARBA" id="ARBA00022576"/>
    </source>
</evidence>
<dbReference type="FunFam" id="3.40.640.10:FF:000014">
    <property type="entry name" value="Adenosylmethionine-8-amino-7-oxononanoate aminotransferase, probable"/>
    <property type="match status" value="1"/>
</dbReference>
<dbReference type="SUPFAM" id="SSF53383">
    <property type="entry name" value="PLP-dependent transferases"/>
    <property type="match status" value="1"/>
</dbReference>
<dbReference type="InterPro" id="IPR049704">
    <property type="entry name" value="Aminotrans_3_PPA_site"/>
</dbReference>
<keyword evidence="3 8" id="KW-0032">Aminotransferase</keyword>
<dbReference type="PROSITE" id="PS00600">
    <property type="entry name" value="AA_TRANSFER_CLASS_3"/>
    <property type="match status" value="1"/>
</dbReference>
<dbReference type="Gene3D" id="3.40.640.10">
    <property type="entry name" value="Type I PLP-dependent aspartate aminotransferase-like (Major domain)"/>
    <property type="match status" value="1"/>
</dbReference>
<evidence type="ECO:0000313" key="8">
    <source>
        <dbReference type="EMBL" id="MBP5856824.1"/>
    </source>
</evidence>
<dbReference type="NCBIfam" id="NF004767">
    <property type="entry name" value="PRK06105.1"/>
    <property type="match status" value="1"/>
</dbReference>
<sequence length="479" mass="51398">MADPESPTDGTVADGPTRGNSPAAKDVAHILHPYTNAVAHGTRGPTIMRGGGGIRVTDDAGKDYIEGMSGLWCAALGFGEERLIEAATRQMRELPFYHLFSHKSHDPAIDLAERLIAMAPSAPGGPMDKVFFANSGSEANDTAIKLIWYYNNARGRPEKRKIISRLKGYHGVTVATASLTGLPYNHRDFNLPIADILHTGSPHHYAEAEAGESAEDFATRRAEELDALIESEGPETVAAMFVEPVMGAGGVLVPPPTYFEKIQKVLRKHDVLLVADEVICGFGRTGAMFGCETFDIRPDMVSVAKALSAAYMPISAVMISGEIADMVARNTGKIGTFGHGYTYSGHPVAAAVALETLKIYEERDILGHVRAVAPALQEGLRRRFLDHPLVGEVRGVGLLGAVQMVADKANGTPFDPARGVGVHCAERAHEHGLIIRPVPGDGIAFCPPLIITEAEIGEMLDRFARALDDTARWLERAAA</sequence>
<dbReference type="Pfam" id="PF00202">
    <property type="entry name" value="Aminotran_3"/>
    <property type="match status" value="1"/>
</dbReference>
<dbReference type="InterPro" id="IPR015422">
    <property type="entry name" value="PyrdxlP-dep_Trfase_small"/>
</dbReference>
<dbReference type="GO" id="GO:0030170">
    <property type="term" value="F:pyridoxal phosphate binding"/>
    <property type="evidence" value="ECO:0007669"/>
    <property type="project" value="InterPro"/>
</dbReference>